<dbReference type="CDD" id="cd00167">
    <property type="entry name" value="SANT"/>
    <property type="match status" value="1"/>
</dbReference>
<dbReference type="GO" id="GO:0006361">
    <property type="term" value="P:transcription initiation at RNA polymerase I promoter"/>
    <property type="evidence" value="ECO:0007669"/>
    <property type="project" value="TreeGrafter"/>
</dbReference>
<reference evidence="2 3" key="1">
    <citation type="journal article" date="2018" name="PLoS Genet.">
        <title>Repeat elements organise 3D genome structure and mediate transcription in the filamentous fungus Epichloe festucae.</title>
        <authorList>
            <person name="Winter D.J."/>
            <person name="Ganley A.R.D."/>
            <person name="Young C.A."/>
            <person name="Liachko I."/>
            <person name="Schardl C.L."/>
            <person name="Dupont P.Y."/>
            <person name="Berry D."/>
            <person name="Ram A."/>
            <person name="Scott B."/>
            <person name="Cox M.P."/>
        </authorList>
    </citation>
    <scope>NUCLEOTIDE SEQUENCE [LARGE SCALE GENOMIC DNA]</scope>
    <source>
        <strain evidence="2 3">Fl1</strain>
    </source>
</reference>
<dbReference type="PANTHER" id="PTHR28079">
    <property type="entry name" value="RNA POLYMERASE I-SPECIFIC TRANSCRIPTION INITIATION FACTOR RRN5"/>
    <property type="match status" value="1"/>
</dbReference>
<dbReference type="InterPro" id="IPR001005">
    <property type="entry name" value="SANT/Myb"/>
</dbReference>
<dbReference type="InterPro" id="IPR009057">
    <property type="entry name" value="Homeodomain-like_sf"/>
</dbReference>
<dbReference type="Proteomes" id="UP000594364">
    <property type="component" value="Chromosome 1"/>
</dbReference>
<organism evidence="2 3">
    <name type="scientific">Epichloe festucae (strain Fl1)</name>
    <dbReference type="NCBI Taxonomy" id="877507"/>
    <lineage>
        <taxon>Eukaryota</taxon>
        <taxon>Fungi</taxon>
        <taxon>Dikarya</taxon>
        <taxon>Ascomycota</taxon>
        <taxon>Pezizomycotina</taxon>
        <taxon>Sordariomycetes</taxon>
        <taxon>Hypocreomycetidae</taxon>
        <taxon>Hypocreales</taxon>
        <taxon>Clavicipitaceae</taxon>
        <taxon>Epichloe</taxon>
    </lineage>
</organism>
<feature type="compositionally biased region" description="Polar residues" evidence="1">
    <location>
        <begin position="60"/>
        <end position="72"/>
    </location>
</feature>
<name>A0A7S9PSX3_EPIFF</name>
<dbReference type="PANTHER" id="PTHR28079:SF1">
    <property type="entry name" value="RNA POLYMERASE I-SPECIFIC TRANSCRIPTION INITIATION FACTOR RRN5"/>
    <property type="match status" value="1"/>
</dbReference>
<feature type="compositionally biased region" description="Acidic residues" evidence="1">
    <location>
        <begin position="384"/>
        <end position="399"/>
    </location>
</feature>
<feature type="region of interest" description="Disordered" evidence="1">
    <location>
        <begin position="1"/>
        <end position="82"/>
    </location>
</feature>
<feature type="region of interest" description="Disordered" evidence="1">
    <location>
        <begin position="379"/>
        <end position="425"/>
    </location>
</feature>
<dbReference type="InterPro" id="IPR039601">
    <property type="entry name" value="Rrn5"/>
</dbReference>
<proteinExistence type="predicted"/>
<accession>A0A7S9PSX3</accession>
<sequence>MDPDEEQFLHNNNENGDESDFQQTEVRPETCRDYRANPGDRDGTFEPSETETSARGDYRLSQNDQHSRSTSPLKRPAEGASIIPPFKRQKGVLNAEYLELLNRDIDDAAHRVCLDEEVEFLDSQVGLTKWSSIEKRQLFEAASRLGKHDLLGIATRIGTKSEVEVQQYLHLLQDSVEKRSKARRSYLEPAEYPAAVELSQQCCHAQEEAADAISVRQERREEQREEHRWGPNWNITPSIARRLSRDLENRELGPDAAALKSAQLFHLSTWLRLSERAFMNSSIPGNNWNYIDDKQPSMWATAFDDFYSLAVSVTRRLVQSTLFISLSRIRAKKELVPTTRDVVRKKDVEAAIASLNMLHNSHEIWRTSARRLRLDVFDVPPDRNDEEAEEEPMTYDEVEEKLSFEPETSEEQGSSQEGLEFARPLDDDSIDYAEDSEEMWYSSADIRDVRSARQALKLRITTEKWQEAQAERHDDYASYQAEAEMWSILQRKPPMELPKVQDPGRVQRSNLELDNIYPLERNWASRLNYYEEWETLDTHEEEDF</sequence>
<dbReference type="GO" id="GO:0042790">
    <property type="term" value="P:nucleolar large rRNA transcription by RNA polymerase I"/>
    <property type="evidence" value="ECO:0007669"/>
    <property type="project" value="InterPro"/>
</dbReference>
<dbReference type="OrthoDB" id="2240312at2759"/>
<keyword evidence="3" id="KW-1185">Reference proteome</keyword>
<dbReference type="GO" id="GO:0000182">
    <property type="term" value="F:rDNA binding"/>
    <property type="evidence" value="ECO:0007669"/>
    <property type="project" value="TreeGrafter"/>
</dbReference>
<dbReference type="AlphaFoldDB" id="A0A7S9PSX3"/>
<gene>
    <name evidence="2" type="ORF">C2857_007013</name>
</gene>
<dbReference type="GO" id="GO:0001181">
    <property type="term" value="F:RNA polymerase I general transcription initiation factor activity"/>
    <property type="evidence" value="ECO:0007669"/>
    <property type="project" value="TreeGrafter"/>
</dbReference>
<protein>
    <submittedName>
        <fullName evidence="2">Uncharacterized protein</fullName>
    </submittedName>
</protein>
<dbReference type="EMBL" id="CP031385">
    <property type="protein sequence ID" value="QPG94801.1"/>
    <property type="molecule type" value="Genomic_DNA"/>
</dbReference>
<evidence type="ECO:0000313" key="2">
    <source>
        <dbReference type="EMBL" id="QPG94801.1"/>
    </source>
</evidence>
<evidence type="ECO:0000256" key="1">
    <source>
        <dbReference type="SAM" id="MobiDB-lite"/>
    </source>
</evidence>
<dbReference type="GO" id="GO:0000500">
    <property type="term" value="C:RNA polymerase I upstream activating factor complex"/>
    <property type="evidence" value="ECO:0007669"/>
    <property type="project" value="InterPro"/>
</dbReference>
<evidence type="ECO:0000313" key="3">
    <source>
        <dbReference type="Proteomes" id="UP000594364"/>
    </source>
</evidence>
<feature type="compositionally biased region" description="Basic and acidic residues" evidence="1">
    <location>
        <begin position="26"/>
        <end position="44"/>
    </location>
</feature>
<dbReference type="SUPFAM" id="SSF46689">
    <property type="entry name" value="Homeodomain-like"/>
    <property type="match status" value="1"/>
</dbReference>